<dbReference type="Pfam" id="PF01541">
    <property type="entry name" value="GIY-YIG"/>
    <property type="match status" value="1"/>
</dbReference>
<dbReference type="InterPro" id="IPR050190">
    <property type="entry name" value="UPF0213_domain"/>
</dbReference>
<dbReference type="GO" id="GO:0004519">
    <property type="term" value="F:endonuclease activity"/>
    <property type="evidence" value="ECO:0007669"/>
    <property type="project" value="UniProtKB-KW"/>
</dbReference>
<protein>
    <submittedName>
        <fullName evidence="3">Endonuclease</fullName>
    </submittedName>
</protein>
<dbReference type="AlphaFoldDB" id="A0A1J4QJT2"/>
<feature type="domain" description="GIY-YIG" evidence="2">
    <location>
        <begin position="17"/>
        <end position="94"/>
    </location>
</feature>
<evidence type="ECO:0000313" key="3">
    <source>
        <dbReference type="EMBL" id="OIN13530.1"/>
    </source>
</evidence>
<sequence length="113" mass="13052">MNDEHKVNHDTADRPASPWSLYLLRCRDGSLYAGISLDPARRCMEHNQQASRASRYVWSRRPAELVWQRTVASQSQALKLEYRLKRLSKAAKERLLQDDSGWMALQAKIKTAP</sequence>
<dbReference type="STRING" id="1414654.BFR47_10245"/>
<dbReference type="PROSITE" id="PS50164">
    <property type="entry name" value="GIY_YIG"/>
    <property type="match status" value="1"/>
</dbReference>
<keyword evidence="3" id="KW-0255">Endonuclease</keyword>
<comment type="caution">
    <text evidence="3">The sequence shown here is derived from an EMBL/GenBank/DDBJ whole genome shotgun (WGS) entry which is preliminary data.</text>
</comment>
<evidence type="ECO:0000256" key="1">
    <source>
        <dbReference type="ARBA" id="ARBA00007435"/>
    </source>
</evidence>
<evidence type="ECO:0000259" key="2">
    <source>
        <dbReference type="PROSITE" id="PS50164"/>
    </source>
</evidence>
<dbReference type="SUPFAM" id="SSF82771">
    <property type="entry name" value="GIY-YIG endonuclease"/>
    <property type="match status" value="1"/>
</dbReference>
<dbReference type="PANTHER" id="PTHR34477:SF1">
    <property type="entry name" value="UPF0213 PROTEIN YHBQ"/>
    <property type="match status" value="1"/>
</dbReference>
<dbReference type="Gene3D" id="3.40.1440.10">
    <property type="entry name" value="GIY-YIG endonuclease"/>
    <property type="match status" value="1"/>
</dbReference>
<dbReference type="InterPro" id="IPR000305">
    <property type="entry name" value="GIY-YIG_endonuc"/>
</dbReference>
<gene>
    <name evidence="3" type="ORF">BFR47_10245</name>
</gene>
<keyword evidence="3" id="KW-0378">Hydrolase</keyword>
<dbReference type="InterPro" id="IPR035901">
    <property type="entry name" value="GIY-YIG_endonuc_sf"/>
</dbReference>
<accession>A0A1J4QJT2</accession>
<name>A0A1J4QJT2_9GAMM</name>
<dbReference type="PANTHER" id="PTHR34477">
    <property type="entry name" value="UPF0213 PROTEIN YHBQ"/>
    <property type="match status" value="1"/>
</dbReference>
<keyword evidence="4" id="KW-1185">Reference proteome</keyword>
<reference evidence="3 4" key="1">
    <citation type="submission" date="2016-07" db="EMBL/GenBank/DDBJ databases">
        <title>Draft Genome Sequence of Oceanisphaera psychrotolerans, isolated from coastal sediment samples.</title>
        <authorList>
            <person name="Zhuo S."/>
            <person name="Ruan Z."/>
        </authorList>
    </citation>
    <scope>NUCLEOTIDE SEQUENCE [LARGE SCALE GENOMIC DNA]</scope>
    <source>
        <strain evidence="3 4">LAM-WHM-ZC</strain>
    </source>
</reference>
<evidence type="ECO:0000313" key="4">
    <source>
        <dbReference type="Proteomes" id="UP000243073"/>
    </source>
</evidence>
<proteinExistence type="inferred from homology"/>
<keyword evidence="3" id="KW-0540">Nuclease</keyword>
<comment type="similarity">
    <text evidence="1">Belongs to the UPF0213 family.</text>
</comment>
<dbReference type="Proteomes" id="UP000243073">
    <property type="component" value="Unassembled WGS sequence"/>
</dbReference>
<dbReference type="CDD" id="cd10456">
    <property type="entry name" value="GIY-YIG_UPF0213"/>
    <property type="match status" value="1"/>
</dbReference>
<dbReference type="EMBL" id="MDKE01000006">
    <property type="protein sequence ID" value="OIN13530.1"/>
    <property type="molecule type" value="Genomic_DNA"/>
</dbReference>
<organism evidence="3 4">
    <name type="scientific">Oceanisphaera psychrotolerans</name>
    <dbReference type="NCBI Taxonomy" id="1414654"/>
    <lineage>
        <taxon>Bacteria</taxon>
        <taxon>Pseudomonadati</taxon>
        <taxon>Pseudomonadota</taxon>
        <taxon>Gammaproteobacteria</taxon>
        <taxon>Aeromonadales</taxon>
        <taxon>Aeromonadaceae</taxon>
        <taxon>Oceanisphaera</taxon>
    </lineage>
</organism>
<dbReference type="OrthoDB" id="9797095at2"/>